<evidence type="ECO:0000256" key="1">
    <source>
        <dbReference type="ARBA" id="ARBA00004123"/>
    </source>
</evidence>
<evidence type="ECO:0000256" key="3">
    <source>
        <dbReference type="ARBA" id="ARBA00023125"/>
    </source>
</evidence>
<evidence type="ECO:0000313" key="9">
    <source>
        <dbReference type="EMBL" id="CAD8675380.1"/>
    </source>
</evidence>
<gene>
    <name evidence="9" type="ORF">POBO1169_LOCUS12669</name>
</gene>
<dbReference type="SMART" id="SM00380">
    <property type="entry name" value="AP2"/>
    <property type="match status" value="1"/>
</dbReference>
<dbReference type="SUPFAM" id="SSF54171">
    <property type="entry name" value="DNA-binding domain"/>
    <property type="match status" value="1"/>
</dbReference>
<evidence type="ECO:0000256" key="5">
    <source>
        <dbReference type="ARBA" id="ARBA00023242"/>
    </source>
</evidence>
<feature type="region of interest" description="Disordered" evidence="6">
    <location>
        <begin position="85"/>
        <end position="144"/>
    </location>
</feature>
<keyword evidence="7" id="KW-1133">Transmembrane helix</keyword>
<dbReference type="GO" id="GO:0005634">
    <property type="term" value="C:nucleus"/>
    <property type="evidence" value="ECO:0007669"/>
    <property type="project" value="UniProtKB-SubCell"/>
</dbReference>
<evidence type="ECO:0000256" key="7">
    <source>
        <dbReference type="SAM" id="Phobius"/>
    </source>
</evidence>
<feature type="region of interest" description="Disordered" evidence="6">
    <location>
        <begin position="1"/>
        <end position="36"/>
    </location>
</feature>
<dbReference type="AlphaFoldDB" id="A0A7S0WNN1"/>
<evidence type="ECO:0000256" key="6">
    <source>
        <dbReference type="SAM" id="MobiDB-lite"/>
    </source>
</evidence>
<feature type="compositionally biased region" description="Low complexity" evidence="6">
    <location>
        <begin position="92"/>
        <end position="123"/>
    </location>
</feature>
<feature type="domain" description="AP2/ERF" evidence="8">
    <location>
        <begin position="33"/>
        <end position="91"/>
    </location>
</feature>
<keyword evidence="7" id="KW-0472">Membrane</keyword>
<evidence type="ECO:0000256" key="2">
    <source>
        <dbReference type="ARBA" id="ARBA00023015"/>
    </source>
</evidence>
<feature type="compositionally biased region" description="Low complexity" evidence="6">
    <location>
        <begin position="8"/>
        <end position="25"/>
    </location>
</feature>
<proteinExistence type="predicted"/>
<dbReference type="EMBL" id="HBFA01024914">
    <property type="protein sequence ID" value="CAD8675380.1"/>
    <property type="molecule type" value="Transcribed_RNA"/>
</dbReference>
<organism evidence="9">
    <name type="scientific">Pyramimonas obovata</name>
    <dbReference type="NCBI Taxonomy" id="1411642"/>
    <lineage>
        <taxon>Eukaryota</taxon>
        <taxon>Viridiplantae</taxon>
        <taxon>Chlorophyta</taxon>
        <taxon>Pyramimonadophyceae</taxon>
        <taxon>Pyramimonadales</taxon>
        <taxon>Pyramimonadaceae</taxon>
        <taxon>Pyramimonas</taxon>
        <taxon>Pyramimonas incertae sedis</taxon>
    </lineage>
</organism>
<accession>A0A7S0WNN1</accession>
<comment type="subcellular location">
    <subcellularLocation>
        <location evidence="1">Nucleus</location>
    </subcellularLocation>
</comment>
<protein>
    <recommendedName>
        <fullName evidence="8">AP2/ERF domain-containing protein</fullName>
    </recommendedName>
</protein>
<dbReference type="InterPro" id="IPR001471">
    <property type="entry name" value="AP2/ERF_dom"/>
</dbReference>
<keyword evidence="5" id="KW-0539">Nucleus</keyword>
<evidence type="ECO:0000256" key="4">
    <source>
        <dbReference type="ARBA" id="ARBA00023163"/>
    </source>
</evidence>
<keyword evidence="7" id="KW-0812">Transmembrane</keyword>
<sequence>MPASSYDSPAPARTPARTSARTPARQIDPESPHFIGVRPLKSGFKAEITIKGEKRDCGVHATAEDAARARDAEAMKEGVKRLNFPLEAFEESPAPTKKTKTPAKTPSKTPTKTPVKSPAAKTPIKSPVRPDSPAVATEEDTEEEISAGPSLLKKLIWVLMPVLIILISYYLRQPAVQAL</sequence>
<feature type="transmembrane region" description="Helical" evidence="7">
    <location>
        <begin position="155"/>
        <end position="171"/>
    </location>
</feature>
<dbReference type="GO" id="GO:0003700">
    <property type="term" value="F:DNA-binding transcription factor activity"/>
    <property type="evidence" value="ECO:0007669"/>
    <property type="project" value="InterPro"/>
</dbReference>
<keyword evidence="2" id="KW-0805">Transcription regulation</keyword>
<dbReference type="GO" id="GO:0003677">
    <property type="term" value="F:DNA binding"/>
    <property type="evidence" value="ECO:0007669"/>
    <property type="project" value="UniProtKB-KW"/>
</dbReference>
<name>A0A7S0WNN1_9CHLO</name>
<keyword evidence="3" id="KW-0238">DNA-binding</keyword>
<dbReference type="InterPro" id="IPR016177">
    <property type="entry name" value="DNA-bd_dom_sf"/>
</dbReference>
<keyword evidence="4" id="KW-0804">Transcription</keyword>
<evidence type="ECO:0000259" key="8">
    <source>
        <dbReference type="SMART" id="SM00380"/>
    </source>
</evidence>
<reference evidence="9" key="1">
    <citation type="submission" date="2021-01" db="EMBL/GenBank/DDBJ databases">
        <authorList>
            <person name="Corre E."/>
            <person name="Pelletier E."/>
            <person name="Niang G."/>
            <person name="Scheremetjew M."/>
            <person name="Finn R."/>
            <person name="Kale V."/>
            <person name="Holt S."/>
            <person name="Cochrane G."/>
            <person name="Meng A."/>
            <person name="Brown T."/>
            <person name="Cohen L."/>
        </authorList>
    </citation>
    <scope>NUCLEOTIDE SEQUENCE</scope>
    <source>
        <strain evidence="9">CCMP722</strain>
    </source>
</reference>